<name>A0AAU7M241_9ACTN</name>
<reference evidence="6" key="2">
    <citation type="submission" date="2024-06" db="EMBL/GenBank/DDBJ databases">
        <title>Micromonospora mangrovi CCTCC AA 2012012 genome sequences.</title>
        <authorList>
            <person name="Gao J."/>
        </authorList>
    </citation>
    <scope>NUCLEOTIDE SEQUENCE</scope>
    <source>
        <strain evidence="6">CCTCC AA 2012012</strain>
    </source>
</reference>
<gene>
    <name evidence="6" type="ORF">ABUL08_17700</name>
    <name evidence="5" type="ORF">VK199_17635</name>
</gene>
<dbReference type="GO" id="GO:0005975">
    <property type="term" value="P:carbohydrate metabolic process"/>
    <property type="evidence" value="ECO:0007669"/>
    <property type="project" value="InterPro"/>
</dbReference>
<dbReference type="AlphaFoldDB" id="A0AAU7M241"/>
<feature type="domain" description="CBM2" evidence="4">
    <location>
        <begin position="350"/>
        <end position="453"/>
    </location>
</feature>
<dbReference type="InterPro" id="IPR036749">
    <property type="entry name" value="Expansin_CBD_sf"/>
</dbReference>
<evidence type="ECO:0000313" key="6">
    <source>
        <dbReference type="EMBL" id="XCH72177.1"/>
    </source>
</evidence>
<feature type="chain" id="PRO_5043288684" evidence="3">
    <location>
        <begin position="32"/>
        <end position="453"/>
    </location>
</feature>
<dbReference type="EMBL" id="CP159342">
    <property type="protein sequence ID" value="XCH72177.1"/>
    <property type="molecule type" value="Genomic_DNA"/>
</dbReference>
<dbReference type="SMART" id="SM00637">
    <property type="entry name" value="CBD_II"/>
    <property type="match status" value="1"/>
</dbReference>
<dbReference type="InterPro" id="IPR008965">
    <property type="entry name" value="CBM2/CBM3_carb-bd_dom_sf"/>
</dbReference>
<proteinExistence type="predicted"/>
<dbReference type="GO" id="GO:0030247">
    <property type="term" value="F:polysaccharide binding"/>
    <property type="evidence" value="ECO:0007669"/>
    <property type="project" value="UniProtKB-UniRule"/>
</dbReference>
<dbReference type="PROSITE" id="PS51173">
    <property type="entry name" value="CBM2"/>
    <property type="match status" value="1"/>
</dbReference>
<protein>
    <submittedName>
        <fullName evidence="5">Cellulose binding domain-containing protein</fullName>
    </submittedName>
</protein>
<sequence>MSTPRLRAPLFAALAAAAAALLLAGQLPAQAVGDPPSPVTGNATHFDGLGSPYGGCGLPENQLDSPDFVALNVYHLPGDYSSYPARPLPPSQADRIGLWNNGLNCGRYVKVSIGDYCTGINDGAAGQPFCRNGSWVADGYNGATLTMLVADSCGDGNAWCRDDPYHLDLATSSLNRFARNGTPVGDLYPAHWNNRHVSWSFVPAPSYTGDIRIGFMQGAQKYWPAIAVSHLANGIHGIDYLVDGAWRSATMNSDMGQSYVIGATASGGTDFQIRVRDAADTLINNGRVYRFSLPTSCGGTCSAAYTPVSYTTSDGTGPTASPTPSPTASPSPTGTVSPSPTGTVSPSPTTPAPGAGCAASWRVTGSWTGGFQAEVTVRNTGTAPVTGWTSGFRFPGNQRLASAWNATASQAGQQVTATNASWNGSLPAGGSTSWGLTVTGDNQPPTGLTCTAR</sequence>
<feature type="compositionally biased region" description="Low complexity" evidence="2">
    <location>
        <begin position="330"/>
        <end position="357"/>
    </location>
</feature>
<dbReference type="InterPro" id="IPR036908">
    <property type="entry name" value="RlpA-like_sf"/>
</dbReference>
<reference evidence="5" key="1">
    <citation type="submission" date="2024-01" db="EMBL/GenBank/DDBJ databases">
        <title>The genome sequence of Micromonospora mangrovi CCTCC AA 2012012.</title>
        <authorList>
            <person name="Gao J."/>
        </authorList>
    </citation>
    <scope>NUCLEOTIDE SEQUENCE</scope>
    <source>
        <strain evidence="5">CCTCC AA 2012012</strain>
    </source>
</reference>
<dbReference type="EMBL" id="CP157762">
    <property type="protein sequence ID" value="XBP91479.1"/>
    <property type="molecule type" value="Genomic_DNA"/>
</dbReference>
<dbReference type="Gene3D" id="2.60.40.760">
    <property type="entry name" value="Expansin, cellulose-binding-like domain"/>
    <property type="match status" value="1"/>
</dbReference>
<dbReference type="InterPro" id="IPR012291">
    <property type="entry name" value="CBM2_carb-bd_dom_sf"/>
</dbReference>
<keyword evidence="1 3" id="KW-0732">Signal</keyword>
<evidence type="ECO:0000259" key="4">
    <source>
        <dbReference type="PROSITE" id="PS51173"/>
    </source>
</evidence>
<dbReference type="Gene3D" id="2.60.40.290">
    <property type="match status" value="1"/>
</dbReference>
<dbReference type="GO" id="GO:0004553">
    <property type="term" value="F:hydrolase activity, hydrolyzing O-glycosyl compounds"/>
    <property type="evidence" value="ECO:0007669"/>
    <property type="project" value="InterPro"/>
</dbReference>
<dbReference type="Pfam" id="PF00553">
    <property type="entry name" value="CBM_2"/>
    <property type="match status" value="1"/>
</dbReference>
<evidence type="ECO:0000256" key="3">
    <source>
        <dbReference type="SAM" id="SignalP"/>
    </source>
</evidence>
<feature type="region of interest" description="Disordered" evidence="2">
    <location>
        <begin position="311"/>
        <end position="357"/>
    </location>
</feature>
<organism evidence="5">
    <name type="scientific">Micromonospora sp. CCTCC AA 2012012</name>
    <dbReference type="NCBI Taxonomy" id="3111921"/>
    <lineage>
        <taxon>Bacteria</taxon>
        <taxon>Bacillati</taxon>
        <taxon>Actinomycetota</taxon>
        <taxon>Actinomycetes</taxon>
        <taxon>Micromonosporales</taxon>
        <taxon>Micromonosporaceae</taxon>
        <taxon>Micromonospora</taxon>
    </lineage>
</organism>
<accession>A0AAU7M241</accession>
<dbReference type="PANTHER" id="PTHR31836:SF21">
    <property type="entry name" value="EXPANSIN-LIKE PROTEIN 7"/>
    <property type="match status" value="1"/>
</dbReference>
<dbReference type="Gene3D" id="2.40.40.10">
    <property type="entry name" value="RlpA-like domain"/>
    <property type="match status" value="1"/>
</dbReference>
<evidence type="ECO:0000256" key="2">
    <source>
        <dbReference type="SAM" id="MobiDB-lite"/>
    </source>
</evidence>
<feature type="compositionally biased region" description="Low complexity" evidence="2">
    <location>
        <begin position="311"/>
        <end position="320"/>
    </location>
</feature>
<dbReference type="SUPFAM" id="SSF49384">
    <property type="entry name" value="Carbohydrate-binding domain"/>
    <property type="match status" value="1"/>
</dbReference>
<dbReference type="SUPFAM" id="SSF50685">
    <property type="entry name" value="Barwin-like endoglucanases"/>
    <property type="match status" value="1"/>
</dbReference>
<feature type="signal peptide" evidence="3">
    <location>
        <begin position="1"/>
        <end position="31"/>
    </location>
</feature>
<dbReference type="RefSeq" id="WP_350931018.1">
    <property type="nucleotide sequence ID" value="NZ_CP157762.1"/>
</dbReference>
<dbReference type="InterPro" id="IPR001919">
    <property type="entry name" value="CBD2"/>
</dbReference>
<evidence type="ECO:0000256" key="1">
    <source>
        <dbReference type="ARBA" id="ARBA00022729"/>
    </source>
</evidence>
<dbReference type="PANTHER" id="PTHR31836">
    <property type="match status" value="1"/>
</dbReference>
<evidence type="ECO:0000313" key="5">
    <source>
        <dbReference type="EMBL" id="XBP91479.1"/>
    </source>
</evidence>
<dbReference type="InterPro" id="IPR051477">
    <property type="entry name" value="Expansin_CellWall"/>
</dbReference>